<gene>
    <name evidence="1" type="ORF">DERYTH_LOCUS24643</name>
</gene>
<dbReference type="Proteomes" id="UP000789405">
    <property type="component" value="Unassembled WGS sequence"/>
</dbReference>
<reference evidence="1" key="1">
    <citation type="submission" date="2021-06" db="EMBL/GenBank/DDBJ databases">
        <authorList>
            <person name="Kallberg Y."/>
            <person name="Tangrot J."/>
            <person name="Rosling A."/>
        </authorList>
    </citation>
    <scope>NUCLEOTIDE SEQUENCE</scope>
    <source>
        <strain evidence="1">MA453B</strain>
    </source>
</reference>
<dbReference type="OrthoDB" id="2443690at2759"/>
<sequence length="315" mass="37216">DQQKNQQLIDQLRGNGQEHFVYEKTTRSLNVEDQEDRMYKRQRMDDELEDLIEGLDFEEPLIEWEFNTPKPSWMDRVVQEQESLISHAFNCDKKTRYELSLNPIWWRIIDLSDPTITTLMSEDELSELNTKFSSLLENWTTLEPEAERCLHSLEKLDIDQLRTIGEIVRPKGTYGAILELQKLLENKKEQNASEVDNLFEDENDFNKEDNGDHKEILSLTLEDHTNPDVAFIFDLIRYTCEMIAKGITQRPNSERDIDIFIKRHIFSCFDTILDSHFGEAVSRASRNRRAEVIDAPSNAEGYHLDWMFTVWRHDR</sequence>
<name>A0A9N9K2J6_9GLOM</name>
<dbReference type="AlphaFoldDB" id="A0A9N9K2J6"/>
<organism evidence="1 2">
    <name type="scientific">Dentiscutata erythropus</name>
    <dbReference type="NCBI Taxonomy" id="1348616"/>
    <lineage>
        <taxon>Eukaryota</taxon>
        <taxon>Fungi</taxon>
        <taxon>Fungi incertae sedis</taxon>
        <taxon>Mucoromycota</taxon>
        <taxon>Glomeromycotina</taxon>
        <taxon>Glomeromycetes</taxon>
        <taxon>Diversisporales</taxon>
        <taxon>Gigasporaceae</taxon>
        <taxon>Dentiscutata</taxon>
    </lineage>
</organism>
<proteinExistence type="predicted"/>
<dbReference type="EMBL" id="CAJVPY010042375">
    <property type="protein sequence ID" value="CAG8807288.1"/>
    <property type="molecule type" value="Genomic_DNA"/>
</dbReference>
<feature type="non-terminal residue" evidence="1">
    <location>
        <position position="315"/>
    </location>
</feature>
<protein>
    <submittedName>
        <fullName evidence="1">9447_t:CDS:1</fullName>
    </submittedName>
</protein>
<keyword evidence="2" id="KW-1185">Reference proteome</keyword>
<accession>A0A9N9K2J6</accession>
<evidence type="ECO:0000313" key="2">
    <source>
        <dbReference type="Proteomes" id="UP000789405"/>
    </source>
</evidence>
<evidence type="ECO:0000313" key="1">
    <source>
        <dbReference type="EMBL" id="CAG8807288.1"/>
    </source>
</evidence>
<comment type="caution">
    <text evidence="1">The sequence shown here is derived from an EMBL/GenBank/DDBJ whole genome shotgun (WGS) entry which is preliminary data.</text>
</comment>
<feature type="non-terminal residue" evidence="1">
    <location>
        <position position="1"/>
    </location>
</feature>